<name>A0A8H4BD47_MUCCL</name>
<sequence length="511" mass="56349">MSDRSDIEDTDNTLKYPVSDTDQTGGNDDMQQQQEDDDEFGSFDDAVEDDDFGDFEEEEEEDIDNTPIFNTIQDAMDLWHHLLDQIYHYEALDSFTGNAPKSIKQYVLEEAPESLHSRLTWDSVTRYMETDTGTPKVKWHQSEIERHHLNALACKRSATPAIASAPTMLDTTAITQEPQPMMDIKPALDTVIGSNAAIVDQQPTPNSSSASTTSEKRSSVFGLSSLSRFLPHLSRSNLPKSPTTSTAPTSPITASSQSSPRQHSATVNHLNVSPPVKQQQDIKRSNSVAFTSTRTHTTKPRPTSSFQPSQSMDLFDLTDDPTTIVRSPTQLQFNLEPLVPTHALSPTPVRRNTIPANMHSDIQPTKSTTPHVDAFLDTIQDDEFGDFTTEVKQGHDDFSQEKPAVPWKPDAWMGSSTMTGSKKPLDKDDDDPYGIASYAPQSVIASPKAMTSATFDLLAPIASGLTSQPNTTATPHWSHSSADTCKTTSDQKQPKSDAADDENDEWGDWAF</sequence>
<evidence type="ECO:0000313" key="2">
    <source>
        <dbReference type="EMBL" id="KAF1800054.1"/>
    </source>
</evidence>
<dbReference type="Proteomes" id="UP000469890">
    <property type="component" value="Unassembled WGS sequence"/>
</dbReference>
<feature type="compositionally biased region" description="Polar residues" evidence="1">
    <location>
        <begin position="261"/>
        <end position="312"/>
    </location>
</feature>
<organism evidence="2 3">
    <name type="scientific">Mucor circinelloides f. lusitanicus</name>
    <name type="common">Mucor racemosus var. lusitanicus</name>
    <dbReference type="NCBI Taxonomy" id="29924"/>
    <lineage>
        <taxon>Eukaryota</taxon>
        <taxon>Fungi</taxon>
        <taxon>Fungi incertae sedis</taxon>
        <taxon>Mucoromycota</taxon>
        <taxon>Mucoromycotina</taxon>
        <taxon>Mucoromycetes</taxon>
        <taxon>Mucorales</taxon>
        <taxon>Mucorineae</taxon>
        <taxon>Mucoraceae</taxon>
        <taxon>Mucor</taxon>
    </lineage>
</organism>
<evidence type="ECO:0000313" key="3">
    <source>
        <dbReference type="Proteomes" id="UP000469890"/>
    </source>
</evidence>
<dbReference type="AlphaFoldDB" id="A0A8H4BD47"/>
<feature type="region of interest" description="Disordered" evidence="1">
    <location>
        <begin position="464"/>
        <end position="511"/>
    </location>
</feature>
<feature type="compositionally biased region" description="Low complexity" evidence="1">
    <location>
        <begin position="204"/>
        <end position="213"/>
    </location>
</feature>
<reference evidence="2 3" key="1">
    <citation type="submission" date="2019-09" db="EMBL/GenBank/DDBJ databases">
        <authorList>
            <consortium name="DOE Joint Genome Institute"/>
            <person name="Mondo S.J."/>
            <person name="Navarro-Mendoza M.I."/>
            <person name="Perez-Arques C."/>
            <person name="Panchal S."/>
            <person name="Nicolas F.E."/>
            <person name="Ganguly P."/>
            <person name="Pangilinan J."/>
            <person name="Grigoriev I."/>
            <person name="Heitman J."/>
            <person name="Sanya K."/>
            <person name="Garre V."/>
        </authorList>
    </citation>
    <scope>NUCLEOTIDE SEQUENCE [LARGE SCALE GENOMIC DNA]</scope>
    <source>
        <strain evidence="2 3">MU402</strain>
    </source>
</reference>
<accession>A0A8H4BD47</accession>
<evidence type="ECO:0000256" key="1">
    <source>
        <dbReference type="SAM" id="MobiDB-lite"/>
    </source>
</evidence>
<dbReference type="EMBL" id="JAAECE010000006">
    <property type="protein sequence ID" value="KAF1800054.1"/>
    <property type="molecule type" value="Genomic_DNA"/>
</dbReference>
<feature type="region of interest" description="Disordered" evidence="1">
    <location>
        <begin position="197"/>
        <end position="218"/>
    </location>
</feature>
<feature type="region of interest" description="Disordered" evidence="1">
    <location>
        <begin position="1"/>
        <end position="66"/>
    </location>
</feature>
<protein>
    <submittedName>
        <fullName evidence="2">Uncharacterized protein</fullName>
    </submittedName>
</protein>
<proteinExistence type="predicted"/>
<feature type="region of interest" description="Disordered" evidence="1">
    <location>
        <begin position="232"/>
        <end position="313"/>
    </location>
</feature>
<comment type="caution">
    <text evidence="2">The sequence shown here is derived from an EMBL/GenBank/DDBJ whole genome shotgun (WGS) entry which is preliminary data.</text>
</comment>
<gene>
    <name evidence="2" type="ORF">FB192DRAFT_1389898</name>
</gene>
<feature type="compositionally biased region" description="Acidic residues" evidence="1">
    <location>
        <begin position="34"/>
        <end position="64"/>
    </location>
</feature>
<feature type="region of interest" description="Disordered" evidence="1">
    <location>
        <begin position="395"/>
        <end position="433"/>
    </location>
</feature>
<feature type="compositionally biased region" description="Polar residues" evidence="1">
    <location>
        <begin position="464"/>
        <end position="491"/>
    </location>
</feature>
<feature type="compositionally biased region" description="Acidic residues" evidence="1">
    <location>
        <begin position="499"/>
        <end position="511"/>
    </location>
</feature>
<feature type="compositionally biased region" description="Low complexity" evidence="1">
    <location>
        <begin position="239"/>
        <end position="260"/>
    </location>
</feature>